<dbReference type="PROSITE" id="PS00999">
    <property type="entry name" value="SSI"/>
    <property type="match status" value="1"/>
</dbReference>
<keyword evidence="5 8" id="KW-0646">Protease inhibitor</keyword>
<keyword evidence="4 8" id="KW-0964">Secreted</keyword>
<accession>A0A2R4T3L5</accession>
<evidence type="ECO:0000313" key="12">
    <source>
        <dbReference type="Proteomes" id="UP000244201"/>
    </source>
</evidence>
<comment type="function">
    <text evidence="8">Strong inhibitor of bacterial serine proteases such as subtilisin.</text>
</comment>
<evidence type="ECO:0000313" key="11">
    <source>
        <dbReference type="EMBL" id="AVZ73686.1"/>
    </source>
</evidence>
<dbReference type="GO" id="GO:0005576">
    <property type="term" value="C:extracellular region"/>
    <property type="evidence" value="ECO:0007669"/>
    <property type="project" value="UniProtKB-SubCell"/>
</dbReference>
<evidence type="ECO:0000256" key="3">
    <source>
        <dbReference type="ARBA" id="ARBA00011738"/>
    </source>
</evidence>
<dbReference type="HAMAP" id="MF_00778">
    <property type="entry name" value="SSI"/>
    <property type="match status" value="1"/>
</dbReference>
<dbReference type="EMBL" id="CP026304">
    <property type="protein sequence ID" value="AVZ73686.1"/>
    <property type="molecule type" value="Genomic_DNA"/>
</dbReference>
<dbReference type="InterPro" id="IPR023549">
    <property type="entry name" value="Subtilisin_inhibitor"/>
</dbReference>
<dbReference type="InterPro" id="IPR000691">
    <property type="entry name" value="Prot_inh_I16_SSI"/>
</dbReference>
<evidence type="ECO:0000256" key="8">
    <source>
        <dbReference type="HAMAP-Rule" id="MF_00778"/>
    </source>
</evidence>
<comment type="subcellular location">
    <subcellularLocation>
        <location evidence="1 8">Secreted</location>
    </subcellularLocation>
</comment>
<evidence type="ECO:0000256" key="4">
    <source>
        <dbReference type="ARBA" id="ARBA00022525"/>
    </source>
</evidence>
<evidence type="ECO:0000256" key="1">
    <source>
        <dbReference type="ARBA" id="ARBA00004613"/>
    </source>
</evidence>
<dbReference type="SUPFAM" id="SSF55399">
    <property type="entry name" value="Subtilisin inhibitor"/>
    <property type="match status" value="1"/>
</dbReference>
<feature type="domain" description="Subtilisin inhibitor" evidence="10">
    <location>
        <begin position="40"/>
        <end position="132"/>
    </location>
</feature>
<keyword evidence="6 8" id="KW-0722">Serine protease inhibitor</keyword>
<dbReference type="RefSeq" id="WP_108149364.1">
    <property type="nucleotide sequence ID" value="NZ_CP026304.1"/>
</dbReference>
<feature type="signal peptide" evidence="8">
    <location>
        <begin position="1"/>
        <end position="30"/>
    </location>
</feature>
<reference evidence="11 12" key="1">
    <citation type="submission" date="2018-01" db="EMBL/GenBank/DDBJ databases">
        <title>Complete genome sequence of Streptomyces lunaelactis MM109T, a Ferroverdin A producer isolated from cave moonmilk deposits.</title>
        <authorList>
            <person name="Naome A."/>
            <person name="Martinet L."/>
            <person name="Maciejewska M."/>
            <person name="Anderssen S."/>
            <person name="Adam D."/>
            <person name="Tenconi E."/>
            <person name="Deflandre B."/>
            <person name="Arguelles-Arias A."/>
            <person name="Calusinska M."/>
            <person name="Copieters W."/>
            <person name="Karim L."/>
            <person name="Hanikenne M."/>
            <person name="Baurain D."/>
            <person name="van Wezel G."/>
            <person name="Smargiasso N."/>
            <person name="de Pauw E."/>
            <person name="Delfosse P."/>
            <person name="Rigali S."/>
        </authorList>
    </citation>
    <scope>NUCLEOTIDE SEQUENCE [LARGE SCALE GENOMIC DNA]</scope>
    <source>
        <strain evidence="11 12">MM109</strain>
    </source>
</reference>
<gene>
    <name evidence="8" type="primary">sti</name>
    <name evidence="11" type="ORF">SLUN_17385</name>
</gene>
<evidence type="ECO:0000256" key="9">
    <source>
        <dbReference type="RuleBase" id="RU003471"/>
    </source>
</evidence>
<feature type="disulfide bond" evidence="8">
    <location>
        <begin position="67"/>
        <end position="82"/>
    </location>
</feature>
<keyword evidence="7 8" id="KW-1015">Disulfide bond</keyword>
<comment type="similarity">
    <text evidence="2 8 9">Belongs to the protease inhibitor I16 (SSI) family.</text>
</comment>
<dbReference type="InterPro" id="IPR036819">
    <property type="entry name" value="Subtilisin_inhibitor-like_sf"/>
</dbReference>
<feature type="chain" id="PRO_5015365970" description="Probable subtilase-type protease inhibitor" evidence="8">
    <location>
        <begin position="31"/>
        <end position="148"/>
    </location>
</feature>
<comment type="subunit">
    <text evidence="3 8">Homodimer.</text>
</comment>
<sequence length="148" mass="15360" precursor="true">MRYIPNTIAATATVAALVLSGTAAMGVAQAQPAQPAALYAPSALVLTVGMGEESATATVERAVTLNCTPRANGTHPTPAAACTELRSVDGEFAELTESTSQKMCTREWNPVVITATGVWQGKHVTWSATYPNACEMRGSLAEGAVFAF</sequence>
<dbReference type="GO" id="GO:0004867">
    <property type="term" value="F:serine-type endopeptidase inhibitor activity"/>
    <property type="evidence" value="ECO:0007669"/>
    <property type="project" value="UniProtKB-UniRule"/>
</dbReference>
<evidence type="ECO:0000256" key="7">
    <source>
        <dbReference type="ARBA" id="ARBA00023157"/>
    </source>
</evidence>
<name>A0A2R4T3L5_9ACTN</name>
<evidence type="ECO:0000256" key="5">
    <source>
        <dbReference type="ARBA" id="ARBA00022690"/>
    </source>
</evidence>
<proteinExistence type="inferred from homology"/>
<dbReference type="Proteomes" id="UP000244201">
    <property type="component" value="Chromosome"/>
</dbReference>
<dbReference type="KEGG" id="slk:SLUN_17385"/>
<evidence type="ECO:0000256" key="2">
    <source>
        <dbReference type="ARBA" id="ARBA00010472"/>
    </source>
</evidence>
<dbReference type="Gene3D" id="3.30.350.10">
    <property type="entry name" value="Subtilisin inhibitor-like"/>
    <property type="match status" value="1"/>
</dbReference>
<dbReference type="PRINTS" id="PR00294">
    <property type="entry name" value="SSBTLNINHBTR"/>
</dbReference>
<keyword evidence="12" id="KW-1185">Reference proteome</keyword>
<dbReference type="Pfam" id="PF00720">
    <property type="entry name" value="SSI"/>
    <property type="match status" value="1"/>
</dbReference>
<dbReference type="OrthoDB" id="3542626at2"/>
<dbReference type="InterPro" id="IPR020054">
    <property type="entry name" value="Prot_inh_SSI_I16_CS"/>
</dbReference>
<organism evidence="11 12">
    <name type="scientific">Streptomyces lunaelactis</name>
    <dbReference type="NCBI Taxonomy" id="1535768"/>
    <lineage>
        <taxon>Bacteria</taxon>
        <taxon>Bacillati</taxon>
        <taxon>Actinomycetota</taxon>
        <taxon>Actinomycetes</taxon>
        <taxon>Kitasatosporales</taxon>
        <taxon>Streptomycetaceae</taxon>
        <taxon>Streptomyces</taxon>
    </lineage>
</organism>
<protein>
    <recommendedName>
        <fullName evidence="8">Probable subtilase-type protease inhibitor</fullName>
    </recommendedName>
</protein>
<keyword evidence="8" id="KW-0732">Signal</keyword>
<feature type="disulfide bond" evidence="8">
    <location>
        <begin position="104"/>
        <end position="134"/>
    </location>
</feature>
<dbReference type="GeneID" id="55657035"/>
<evidence type="ECO:0000259" key="10">
    <source>
        <dbReference type="Pfam" id="PF00720"/>
    </source>
</evidence>
<feature type="site" description="Reactive bond" evidence="8">
    <location>
        <begin position="106"/>
        <end position="107"/>
    </location>
</feature>
<evidence type="ECO:0000256" key="6">
    <source>
        <dbReference type="ARBA" id="ARBA00022900"/>
    </source>
</evidence>
<dbReference type="AlphaFoldDB" id="A0A2R4T3L5"/>